<feature type="transmembrane region" description="Helical" evidence="11">
    <location>
        <begin position="12"/>
        <end position="36"/>
    </location>
</feature>
<organism evidence="13 14">
    <name type="scientific">Candidatus Phycosocius bacilliformis</name>
    <dbReference type="NCBI Taxonomy" id="1445552"/>
    <lineage>
        <taxon>Bacteria</taxon>
        <taxon>Pseudomonadati</taxon>
        <taxon>Pseudomonadota</taxon>
        <taxon>Alphaproteobacteria</taxon>
        <taxon>Caulobacterales</taxon>
        <taxon>Caulobacterales incertae sedis</taxon>
        <taxon>Candidatus Phycosocius</taxon>
    </lineage>
</organism>
<evidence type="ECO:0000256" key="5">
    <source>
        <dbReference type="ARBA" id="ARBA00022475"/>
    </source>
</evidence>
<dbReference type="OrthoDB" id="9815445at2"/>
<dbReference type="Gene3D" id="1.10.3720.10">
    <property type="entry name" value="MetI-like"/>
    <property type="match status" value="1"/>
</dbReference>
<feature type="transmembrane region" description="Helical" evidence="11">
    <location>
        <begin position="198"/>
        <end position="223"/>
    </location>
</feature>
<evidence type="ECO:0000256" key="10">
    <source>
        <dbReference type="ARBA" id="ARBA00041109"/>
    </source>
</evidence>
<comment type="function">
    <text evidence="1">Part of the ABC transporter complex MalEFGK involved in maltose/maltodextrin import. Probably responsible for the translocation of the substrate across the membrane.</text>
</comment>
<keyword evidence="6" id="KW-0762">Sugar transport</keyword>
<dbReference type="InterPro" id="IPR050901">
    <property type="entry name" value="BP-dep_ABC_trans_perm"/>
</dbReference>
<protein>
    <recommendedName>
        <fullName evidence="10">Maltose/maltodextrin transport system permease protein MalG</fullName>
    </recommendedName>
</protein>
<comment type="subcellular location">
    <subcellularLocation>
        <location evidence="2 11">Cell membrane</location>
        <topology evidence="2 11">Multi-pass membrane protein</topology>
    </subcellularLocation>
</comment>
<feature type="transmembrane region" description="Helical" evidence="11">
    <location>
        <begin position="154"/>
        <end position="177"/>
    </location>
</feature>
<dbReference type="GO" id="GO:0015423">
    <property type="term" value="F:ABC-type maltose transporter activity"/>
    <property type="evidence" value="ECO:0007669"/>
    <property type="project" value="TreeGrafter"/>
</dbReference>
<feature type="transmembrane region" description="Helical" evidence="11">
    <location>
        <begin position="84"/>
        <end position="110"/>
    </location>
</feature>
<dbReference type="InterPro" id="IPR035906">
    <property type="entry name" value="MetI-like_sf"/>
</dbReference>
<keyword evidence="9 11" id="KW-0472">Membrane</keyword>
<evidence type="ECO:0000256" key="9">
    <source>
        <dbReference type="ARBA" id="ARBA00023136"/>
    </source>
</evidence>
<dbReference type="CDD" id="cd06261">
    <property type="entry name" value="TM_PBP2"/>
    <property type="match status" value="1"/>
</dbReference>
<dbReference type="PANTHER" id="PTHR32243">
    <property type="entry name" value="MALTOSE TRANSPORT SYSTEM PERMEASE-RELATED"/>
    <property type="match status" value="1"/>
</dbReference>
<accession>A0A2P2ED81</accession>
<dbReference type="Pfam" id="PF00528">
    <property type="entry name" value="BPD_transp_1"/>
    <property type="match status" value="1"/>
</dbReference>
<comment type="caution">
    <text evidence="13">The sequence shown here is derived from an EMBL/GenBank/DDBJ whole genome shotgun (WGS) entry which is preliminary data.</text>
</comment>
<gene>
    <name evidence="13" type="primary">ycjP</name>
    <name evidence="13" type="ORF">PbB2_02707</name>
</gene>
<sequence length="292" mass="32407">MTSSDTKKAPLWLHPILMIIVLLALYPIFWVLALAFSGTQNIGLADLPANPGFWDRMRAATPVPTQWSLDNFVGVLRDQPFLKWMLNSLIVAALTTVFGVALACSAGYAFSRFRFKGREFGMTLFLVTQMFPGTLMLIPLYVIIVDWLDLDNSIWALVIVYSVTAIPFCVWMLKGYFDSIPMEIEESAIMDGCSPSRIFFQIVLPLARPAVAVTALFSFMTAWNEFILAATFMDEEALYTAPVGLRFFVSEYSSQWGYFAAGSILVSLPVVALFLVLQRFLVSGLTAGGVKG</sequence>
<evidence type="ECO:0000259" key="12">
    <source>
        <dbReference type="PROSITE" id="PS50928"/>
    </source>
</evidence>
<evidence type="ECO:0000313" key="13">
    <source>
        <dbReference type="EMBL" id="GBF59015.1"/>
    </source>
</evidence>
<feature type="transmembrane region" description="Helical" evidence="11">
    <location>
        <begin position="122"/>
        <end position="148"/>
    </location>
</feature>
<keyword evidence="5" id="KW-1003">Cell membrane</keyword>
<feature type="transmembrane region" description="Helical" evidence="11">
    <location>
        <begin position="256"/>
        <end position="277"/>
    </location>
</feature>
<dbReference type="PANTHER" id="PTHR32243:SF50">
    <property type="entry name" value="MALTOSE_MALTODEXTRIN TRANSPORT SYSTEM PERMEASE PROTEIN MALG"/>
    <property type="match status" value="1"/>
</dbReference>
<evidence type="ECO:0000256" key="3">
    <source>
        <dbReference type="ARBA" id="ARBA00009047"/>
    </source>
</evidence>
<dbReference type="Proteomes" id="UP000245086">
    <property type="component" value="Unassembled WGS sequence"/>
</dbReference>
<dbReference type="EMBL" id="BFBR01000009">
    <property type="protein sequence ID" value="GBF59015.1"/>
    <property type="molecule type" value="Genomic_DNA"/>
</dbReference>
<evidence type="ECO:0000256" key="11">
    <source>
        <dbReference type="RuleBase" id="RU363032"/>
    </source>
</evidence>
<evidence type="ECO:0000256" key="8">
    <source>
        <dbReference type="ARBA" id="ARBA00022989"/>
    </source>
</evidence>
<keyword evidence="4 11" id="KW-0813">Transport</keyword>
<evidence type="ECO:0000256" key="4">
    <source>
        <dbReference type="ARBA" id="ARBA00022448"/>
    </source>
</evidence>
<feature type="domain" description="ABC transmembrane type-1" evidence="12">
    <location>
        <begin position="85"/>
        <end position="277"/>
    </location>
</feature>
<name>A0A2P2ED81_9PROT</name>
<evidence type="ECO:0000256" key="2">
    <source>
        <dbReference type="ARBA" id="ARBA00004651"/>
    </source>
</evidence>
<reference evidence="13" key="1">
    <citation type="journal article" date="2018" name="Genome Announc.">
        <title>Draft Genome Sequence of "Candidatus Phycosocius bacilliformis," an Alphaproteobacterial Ectosymbiont of the Hydrocarbon-Producing Green Alga Botryococcus braunii.</title>
        <authorList>
            <person name="Tanabe Y."/>
            <person name="Yamaguchi H."/>
            <person name="Watanabe M.M."/>
        </authorList>
    </citation>
    <scope>NUCLEOTIDE SEQUENCE [LARGE SCALE GENOMIC DNA]</scope>
    <source>
        <strain evidence="13">BOTRYCO-2</strain>
    </source>
</reference>
<comment type="similarity">
    <text evidence="3">Belongs to the binding-protein-dependent transport system permease family. MalFG subfamily.</text>
</comment>
<proteinExistence type="inferred from homology"/>
<dbReference type="PROSITE" id="PS50928">
    <property type="entry name" value="ABC_TM1"/>
    <property type="match status" value="1"/>
</dbReference>
<keyword evidence="8 11" id="KW-1133">Transmembrane helix</keyword>
<dbReference type="GO" id="GO:0005886">
    <property type="term" value="C:plasma membrane"/>
    <property type="evidence" value="ECO:0007669"/>
    <property type="project" value="UniProtKB-SubCell"/>
</dbReference>
<dbReference type="RefSeq" id="WP_108985870.1">
    <property type="nucleotide sequence ID" value="NZ_BFBR01000009.1"/>
</dbReference>
<keyword evidence="14" id="KW-1185">Reference proteome</keyword>
<dbReference type="AlphaFoldDB" id="A0A2P2ED81"/>
<evidence type="ECO:0000256" key="1">
    <source>
        <dbReference type="ARBA" id="ARBA00002264"/>
    </source>
</evidence>
<evidence type="ECO:0000256" key="6">
    <source>
        <dbReference type="ARBA" id="ARBA00022597"/>
    </source>
</evidence>
<keyword evidence="7 11" id="KW-0812">Transmembrane</keyword>
<evidence type="ECO:0000313" key="14">
    <source>
        <dbReference type="Proteomes" id="UP000245086"/>
    </source>
</evidence>
<dbReference type="GO" id="GO:0042956">
    <property type="term" value="P:maltodextrin transmembrane transport"/>
    <property type="evidence" value="ECO:0007669"/>
    <property type="project" value="TreeGrafter"/>
</dbReference>
<dbReference type="InterPro" id="IPR000515">
    <property type="entry name" value="MetI-like"/>
</dbReference>
<evidence type="ECO:0000256" key="7">
    <source>
        <dbReference type="ARBA" id="ARBA00022692"/>
    </source>
</evidence>
<dbReference type="SUPFAM" id="SSF161098">
    <property type="entry name" value="MetI-like"/>
    <property type="match status" value="1"/>
</dbReference>